<protein>
    <submittedName>
        <fullName evidence="2">Uncharacterized protein</fullName>
    </submittedName>
</protein>
<name>A0A8K1CGJ6_PYTOL</name>
<feature type="compositionally biased region" description="Low complexity" evidence="1">
    <location>
        <begin position="408"/>
        <end position="419"/>
    </location>
</feature>
<dbReference type="EMBL" id="SPLM01000072">
    <property type="protein sequence ID" value="TMW63129.1"/>
    <property type="molecule type" value="Genomic_DNA"/>
</dbReference>
<dbReference type="AlphaFoldDB" id="A0A8K1CGJ6"/>
<comment type="caution">
    <text evidence="2">The sequence shown here is derived from an EMBL/GenBank/DDBJ whole genome shotgun (WGS) entry which is preliminary data.</text>
</comment>
<dbReference type="OrthoDB" id="67059at2759"/>
<organism evidence="2 3">
    <name type="scientific">Pythium oligandrum</name>
    <name type="common">Mycoparasitic fungus</name>
    <dbReference type="NCBI Taxonomy" id="41045"/>
    <lineage>
        <taxon>Eukaryota</taxon>
        <taxon>Sar</taxon>
        <taxon>Stramenopiles</taxon>
        <taxon>Oomycota</taxon>
        <taxon>Peronosporomycetes</taxon>
        <taxon>Pythiales</taxon>
        <taxon>Pythiaceae</taxon>
        <taxon>Pythium</taxon>
    </lineage>
</organism>
<feature type="region of interest" description="Disordered" evidence="1">
    <location>
        <begin position="402"/>
        <end position="426"/>
    </location>
</feature>
<evidence type="ECO:0000313" key="2">
    <source>
        <dbReference type="EMBL" id="TMW63129.1"/>
    </source>
</evidence>
<reference evidence="2" key="1">
    <citation type="submission" date="2019-03" db="EMBL/GenBank/DDBJ databases">
        <title>Long read genome sequence of the mycoparasitic Pythium oligandrum ATCC 38472 isolated from sugarbeet rhizosphere.</title>
        <authorList>
            <person name="Gaulin E."/>
        </authorList>
    </citation>
    <scope>NUCLEOTIDE SEQUENCE</scope>
    <source>
        <strain evidence="2">ATCC 38472_TT</strain>
    </source>
</reference>
<keyword evidence="3" id="KW-1185">Reference proteome</keyword>
<proteinExistence type="predicted"/>
<sequence length="569" mass="62824">MERWSDDYADYAAYTFGETRASDGDDRLDAFRRDDDDAFELPPLDNFPTQDESLDAFAETPHAYHAELPAFDDYEEHANDSVASEQFVDAETYLANHPVGEDSFLREAAGGDGRDSWIDGGEDIITPSDSRRPSDIFVERSRNMDQVEFTSPKASDAQKQQENPIVSTAKNGGSRMSKEVLSESGTALSSEYDIHFDNRHALTPNSLRYLQLQERERRSQSARVHIPLNLDDSTTGNEHMRHAQQIVGGHVGDSAISLPSSQVSAPSSAEKAMTAGPTVIKRALNEIDSMLHPPDFETDSEASFTLTKLRDKSRLLEAKVRGSFVNLAQESSIRATDDDEFDRTNPIISQPVASDLREEVGGLHPNNLKETQKLRLSGLAHTQTERSNAHEPRLHVNHGLTSGETITSQGPVQSSSPGQHGNRYHDPLPSFANKFEDTHNLHEMPPPIHVSVTSKSPQERMGETTGVLDVKSRLPLSDEMPRITVAHQSTQVLGHQDDARETSTSVVPTCAKVPIQMPRRCRRLLCTVGETMTEEIVFSNGSSRTGRICVSLLPLSTGCQQFSTLSVPV</sequence>
<evidence type="ECO:0000256" key="1">
    <source>
        <dbReference type="SAM" id="MobiDB-lite"/>
    </source>
</evidence>
<dbReference type="Proteomes" id="UP000794436">
    <property type="component" value="Unassembled WGS sequence"/>
</dbReference>
<gene>
    <name evidence="2" type="ORF">Poli38472_002070</name>
</gene>
<accession>A0A8K1CGJ6</accession>
<evidence type="ECO:0000313" key="3">
    <source>
        <dbReference type="Proteomes" id="UP000794436"/>
    </source>
</evidence>